<gene>
    <name evidence="2" type="ORF">ACFOMG_16400</name>
</gene>
<reference evidence="3" key="1">
    <citation type="journal article" date="2019" name="Int. J. Syst. Evol. Microbiol.">
        <title>The Global Catalogue of Microorganisms (GCM) 10K type strain sequencing project: providing services to taxonomists for standard genome sequencing and annotation.</title>
        <authorList>
            <consortium name="The Broad Institute Genomics Platform"/>
            <consortium name="The Broad Institute Genome Sequencing Center for Infectious Disease"/>
            <person name="Wu L."/>
            <person name="Ma J."/>
        </authorList>
    </citation>
    <scope>NUCLEOTIDE SEQUENCE [LARGE SCALE GENOMIC DNA]</scope>
    <source>
        <strain evidence="3">KCTC 42424</strain>
    </source>
</reference>
<keyword evidence="1" id="KW-0732">Signal</keyword>
<feature type="chain" id="PRO_5047106394" description="LPP20 lipoprotein" evidence="1">
    <location>
        <begin position="24"/>
        <end position="129"/>
    </location>
</feature>
<evidence type="ECO:0000313" key="2">
    <source>
        <dbReference type="EMBL" id="MFC3681688.1"/>
    </source>
</evidence>
<organism evidence="2 3">
    <name type="scientific">Bacterioplanoides pacificum</name>
    <dbReference type="NCBI Taxonomy" id="1171596"/>
    <lineage>
        <taxon>Bacteria</taxon>
        <taxon>Pseudomonadati</taxon>
        <taxon>Pseudomonadota</taxon>
        <taxon>Gammaproteobacteria</taxon>
        <taxon>Oceanospirillales</taxon>
        <taxon>Oceanospirillaceae</taxon>
        <taxon>Bacterioplanoides</taxon>
    </lineage>
</organism>
<dbReference type="RefSeq" id="WP_376868251.1">
    <property type="nucleotide sequence ID" value="NZ_JBHRYB010000016.1"/>
</dbReference>
<dbReference type="EMBL" id="JBHRYB010000016">
    <property type="protein sequence ID" value="MFC3681688.1"/>
    <property type="molecule type" value="Genomic_DNA"/>
</dbReference>
<evidence type="ECO:0000313" key="3">
    <source>
        <dbReference type="Proteomes" id="UP001595722"/>
    </source>
</evidence>
<evidence type="ECO:0008006" key="4">
    <source>
        <dbReference type="Google" id="ProtNLM"/>
    </source>
</evidence>
<evidence type="ECO:0000256" key="1">
    <source>
        <dbReference type="SAM" id="SignalP"/>
    </source>
</evidence>
<name>A0ABV7W090_9GAMM</name>
<protein>
    <recommendedName>
        <fullName evidence="4">LPP20 lipoprotein</fullName>
    </recommendedName>
</protein>
<proteinExistence type="predicted"/>
<sequence>MRCPAAKITLLISMLWLSACTSAPVKQGPPEWLLNPGDGVVASCGFHIKGHYAQQECALQRARERLAARRGVEVSSISYLNTRVRNDQQQVSLDKETLEKVNQVTVKARLRESWYDAQRDEYYVWMFAE</sequence>
<feature type="signal peptide" evidence="1">
    <location>
        <begin position="1"/>
        <end position="23"/>
    </location>
</feature>
<dbReference type="PROSITE" id="PS51257">
    <property type="entry name" value="PROKAR_LIPOPROTEIN"/>
    <property type="match status" value="1"/>
</dbReference>
<accession>A0ABV7W090</accession>
<dbReference type="Proteomes" id="UP001595722">
    <property type="component" value="Unassembled WGS sequence"/>
</dbReference>
<keyword evidence="3" id="KW-1185">Reference proteome</keyword>
<comment type="caution">
    <text evidence="2">The sequence shown here is derived from an EMBL/GenBank/DDBJ whole genome shotgun (WGS) entry which is preliminary data.</text>
</comment>